<proteinExistence type="predicted"/>
<evidence type="ECO:0000313" key="2">
    <source>
        <dbReference type="EMBL" id="AEJ18432.1"/>
    </source>
</evidence>
<protein>
    <submittedName>
        <fullName evidence="2">Uncharacterized protein</fullName>
    </submittedName>
</protein>
<feature type="chain" id="PRO_5003370161" evidence="1">
    <location>
        <begin position="21"/>
        <end position="118"/>
    </location>
</feature>
<sequence>MKRLIASLLVLVFGATMVMAEVSAANSPQVLPSAFADVEGLPLDAQQADTVEGKGVIGAVVGAFSGAVSGAITESCRTAYRMVTKQETRSGKQLANDIVEAAKWGAITMAVWGAVTGL</sequence>
<name>F8EYK0_GRAC1</name>
<dbReference type="HOGENOM" id="CLU_2072094_0_0_12"/>
<keyword evidence="3" id="KW-1185">Reference proteome</keyword>
<dbReference type="RefSeq" id="WP_013967745.1">
    <property type="nucleotide sequence ID" value="NC_015732.1"/>
</dbReference>
<keyword evidence="1" id="KW-0732">Signal</keyword>
<dbReference type="KEGG" id="scd:Spica_0265"/>
<dbReference type="AlphaFoldDB" id="F8EYK0"/>
<reference evidence="3" key="1">
    <citation type="journal article" date="2013" name="Stand. Genomic Sci.">
        <title>Genome sequence of the thermophilic fresh-water bacterium Spirochaeta caldaria type strain (H1(T)), reclassification of Spirochaeta caldaria, Spirochaeta stenostrepta, and Spirochaeta zuelzerae in the genus Treponema as Treponema caldaria comb. nov., Treponema stenostrepta comb. nov., and Treponema zuelzerae comb. nov., and emendation of the genus Treponema.</title>
        <authorList>
            <person name="Abt B."/>
            <person name="Goker M."/>
            <person name="Scheuner C."/>
            <person name="Han C."/>
            <person name="Lu M."/>
            <person name="Misra M."/>
            <person name="Lapidus A."/>
            <person name="Nolan M."/>
            <person name="Lucas S."/>
            <person name="Hammon N."/>
            <person name="Deshpande S."/>
            <person name="Cheng J.F."/>
            <person name="Tapia R."/>
            <person name="Goodwin L.A."/>
            <person name="Pitluck S."/>
            <person name="Liolios K."/>
            <person name="Pagani I."/>
            <person name="Ivanova N."/>
            <person name="Mavromatis K."/>
            <person name="Mikhailova N."/>
            <person name="Huntemann M."/>
            <person name="Pati A."/>
            <person name="Chen A."/>
            <person name="Palaniappan K."/>
            <person name="Land M."/>
            <person name="Hauser L."/>
            <person name="Jeffries C.D."/>
            <person name="Rohde M."/>
            <person name="Spring S."/>
            <person name="Gronow S."/>
            <person name="Detter J.C."/>
            <person name="Bristow J."/>
            <person name="Eisen J.A."/>
            <person name="Markowitz V."/>
            <person name="Hugenholtz P."/>
            <person name="Kyrpides N.C."/>
            <person name="Woyke T."/>
            <person name="Klenk H.P."/>
        </authorList>
    </citation>
    <scope>NUCLEOTIDE SEQUENCE</scope>
    <source>
        <strain evidence="3">ATCC 51460 / DSM 7334 / H1</strain>
    </source>
</reference>
<accession>F8EYK0</accession>
<gene>
    <name evidence="2" type="ordered locus">Spica_0265</name>
</gene>
<organism evidence="2 3">
    <name type="scientific">Gracilinema caldarium (strain ATCC 51460 / DSM 7334 / H1)</name>
    <name type="common">Treponema caldarium</name>
    <dbReference type="NCBI Taxonomy" id="744872"/>
    <lineage>
        <taxon>Bacteria</taxon>
        <taxon>Pseudomonadati</taxon>
        <taxon>Spirochaetota</taxon>
        <taxon>Spirochaetia</taxon>
        <taxon>Spirochaetales</taxon>
        <taxon>Breznakiellaceae</taxon>
        <taxon>Gracilinema</taxon>
    </lineage>
</organism>
<dbReference type="EMBL" id="CP002868">
    <property type="protein sequence ID" value="AEJ18432.1"/>
    <property type="molecule type" value="Genomic_DNA"/>
</dbReference>
<evidence type="ECO:0000256" key="1">
    <source>
        <dbReference type="SAM" id="SignalP"/>
    </source>
</evidence>
<feature type="signal peptide" evidence="1">
    <location>
        <begin position="1"/>
        <end position="20"/>
    </location>
</feature>
<evidence type="ECO:0000313" key="3">
    <source>
        <dbReference type="Proteomes" id="UP000000503"/>
    </source>
</evidence>
<dbReference type="Proteomes" id="UP000000503">
    <property type="component" value="Chromosome"/>
</dbReference>
<dbReference type="STRING" id="744872.Spica_0265"/>